<organism evidence="1 2">
    <name type="scientific">Gracilibacillus boraciitolerans JCM 21714</name>
    <dbReference type="NCBI Taxonomy" id="1298598"/>
    <lineage>
        <taxon>Bacteria</taxon>
        <taxon>Bacillati</taxon>
        <taxon>Bacillota</taxon>
        <taxon>Bacilli</taxon>
        <taxon>Bacillales</taxon>
        <taxon>Bacillaceae</taxon>
        <taxon>Gracilibacillus</taxon>
    </lineage>
</organism>
<gene>
    <name evidence="1" type="ORF">JCM21714_4017</name>
</gene>
<evidence type="ECO:0000313" key="1">
    <source>
        <dbReference type="EMBL" id="GAE94823.1"/>
    </source>
</evidence>
<name>W4VPQ7_9BACI</name>
<accession>W4VPQ7</accession>
<comment type="caution">
    <text evidence="1">The sequence shown here is derived from an EMBL/GenBank/DDBJ whole genome shotgun (WGS) entry which is preliminary data.</text>
</comment>
<sequence length="59" mass="6980">MDKYLKESISVDEYFQIRENSEALDEKMYEQHDMKTETGEITFNILDGLCLDLKNIFPS</sequence>
<dbReference type="AlphaFoldDB" id="W4VPQ7"/>
<proteinExistence type="predicted"/>
<dbReference type="RefSeq" id="WP_035725512.1">
    <property type="nucleotide sequence ID" value="NZ_BAVS01000032.1"/>
</dbReference>
<dbReference type="OrthoDB" id="9808428at2"/>
<dbReference type="Proteomes" id="UP000019102">
    <property type="component" value="Unassembled WGS sequence"/>
</dbReference>
<evidence type="ECO:0000313" key="2">
    <source>
        <dbReference type="Proteomes" id="UP000019102"/>
    </source>
</evidence>
<dbReference type="EMBL" id="BAVS01000032">
    <property type="protein sequence ID" value="GAE94823.1"/>
    <property type="molecule type" value="Genomic_DNA"/>
</dbReference>
<protein>
    <submittedName>
        <fullName evidence="1">Uncharacterized protein</fullName>
    </submittedName>
</protein>
<reference evidence="1 2" key="1">
    <citation type="journal article" date="2014" name="Genome Announc.">
        <title>Draft Genome Sequence of the Boron-Tolerant and Moderately Halotolerant Bacterium Gracilibacillus boraciitolerans JCM 21714T.</title>
        <authorList>
            <person name="Ahmed I."/>
            <person name="Oshima K."/>
            <person name="Suda W."/>
            <person name="Kitamura K."/>
            <person name="Iida T."/>
            <person name="Ohmori Y."/>
            <person name="Fujiwara T."/>
            <person name="Hattori M."/>
            <person name="Ohkuma M."/>
        </authorList>
    </citation>
    <scope>NUCLEOTIDE SEQUENCE [LARGE SCALE GENOMIC DNA]</scope>
    <source>
        <strain evidence="1 2">JCM 21714</strain>
    </source>
</reference>
<keyword evidence="2" id="KW-1185">Reference proteome</keyword>